<dbReference type="Gene3D" id="3.30.420.10">
    <property type="entry name" value="Ribonuclease H-like superfamily/Ribonuclease H"/>
    <property type="match status" value="1"/>
</dbReference>
<evidence type="ECO:0000313" key="19">
    <source>
        <dbReference type="EMBL" id="MFC5628064.1"/>
    </source>
</evidence>
<feature type="binding site" evidence="14 15">
    <location>
        <position position="81"/>
    </location>
    <ligand>
        <name>a divalent metal cation</name>
        <dbReference type="ChEBI" id="CHEBI:60240"/>
    </ligand>
</feature>
<keyword evidence="13 14" id="KW-0464">Manganese</keyword>
<dbReference type="EC" id="3.1.26.4" evidence="6 14"/>
<protein>
    <recommendedName>
        <fullName evidence="7 14">Ribonuclease HII</fullName>
        <shortName evidence="14">RNase HII</shortName>
        <ecNumber evidence="6 14">3.1.26.4</ecNumber>
    </recommendedName>
</protein>
<dbReference type="NCBIfam" id="NF000595">
    <property type="entry name" value="PRK00015.1-3"/>
    <property type="match status" value="1"/>
</dbReference>
<evidence type="ECO:0000256" key="13">
    <source>
        <dbReference type="ARBA" id="ARBA00023211"/>
    </source>
</evidence>
<keyword evidence="10 14" id="KW-0479">Metal-binding</keyword>
<comment type="similarity">
    <text evidence="5 14 16">Belongs to the RNase HII family.</text>
</comment>
<comment type="subcellular location">
    <subcellularLocation>
        <location evidence="4 14">Cytoplasm</location>
    </subcellularLocation>
</comment>
<feature type="binding site" evidence="14 15">
    <location>
        <position position="80"/>
    </location>
    <ligand>
        <name>a divalent metal cation</name>
        <dbReference type="ChEBI" id="CHEBI:60240"/>
    </ligand>
</feature>
<reference evidence="20" key="1">
    <citation type="journal article" date="2019" name="Int. J. Syst. Evol. Microbiol.">
        <title>The Global Catalogue of Microorganisms (GCM) 10K type strain sequencing project: providing services to taxonomists for standard genome sequencing and annotation.</title>
        <authorList>
            <consortium name="The Broad Institute Genomics Platform"/>
            <consortium name="The Broad Institute Genome Sequencing Center for Infectious Disease"/>
            <person name="Wu L."/>
            <person name="Ma J."/>
        </authorList>
    </citation>
    <scope>NUCLEOTIDE SEQUENCE [LARGE SCALE GENOMIC DNA]</scope>
    <source>
        <strain evidence="20">CGMCC 1.15790</strain>
    </source>
</reference>
<dbReference type="PROSITE" id="PS51975">
    <property type="entry name" value="RNASE_H_2"/>
    <property type="match status" value="1"/>
</dbReference>
<evidence type="ECO:0000256" key="11">
    <source>
        <dbReference type="ARBA" id="ARBA00022759"/>
    </source>
</evidence>
<evidence type="ECO:0000256" key="8">
    <source>
        <dbReference type="ARBA" id="ARBA00022490"/>
    </source>
</evidence>
<evidence type="ECO:0000256" key="10">
    <source>
        <dbReference type="ARBA" id="ARBA00022723"/>
    </source>
</evidence>
<evidence type="ECO:0000256" key="9">
    <source>
        <dbReference type="ARBA" id="ARBA00022722"/>
    </source>
</evidence>
<evidence type="ECO:0000256" key="4">
    <source>
        <dbReference type="ARBA" id="ARBA00004496"/>
    </source>
</evidence>
<keyword evidence="8 14" id="KW-0963">Cytoplasm</keyword>
<dbReference type="InterPro" id="IPR036397">
    <property type="entry name" value="RNaseH_sf"/>
</dbReference>
<evidence type="ECO:0000256" key="2">
    <source>
        <dbReference type="ARBA" id="ARBA00001946"/>
    </source>
</evidence>
<dbReference type="NCBIfam" id="NF000594">
    <property type="entry name" value="PRK00015.1-1"/>
    <property type="match status" value="1"/>
</dbReference>
<evidence type="ECO:0000256" key="6">
    <source>
        <dbReference type="ARBA" id="ARBA00012180"/>
    </source>
</evidence>
<dbReference type="InterPro" id="IPR012337">
    <property type="entry name" value="RNaseH-like_sf"/>
</dbReference>
<evidence type="ECO:0000256" key="7">
    <source>
        <dbReference type="ARBA" id="ARBA00019179"/>
    </source>
</evidence>
<keyword evidence="17" id="KW-0175">Coiled coil</keyword>
<keyword evidence="12 14" id="KW-0378">Hydrolase</keyword>
<evidence type="ECO:0000256" key="15">
    <source>
        <dbReference type="PROSITE-ProRule" id="PRU01319"/>
    </source>
</evidence>
<dbReference type="Pfam" id="PF01351">
    <property type="entry name" value="RNase_HII"/>
    <property type="match status" value="1"/>
</dbReference>
<keyword evidence="9 14" id="KW-0540">Nuclease</keyword>
<comment type="catalytic activity">
    <reaction evidence="1 14 15 16">
        <text>Endonucleolytic cleavage to 5'-phosphomonoester.</text>
        <dbReference type="EC" id="3.1.26.4"/>
    </reaction>
</comment>
<keyword evidence="20" id="KW-1185">Reference proteome</keyword>
<dbReference type="PANTHER" id="PTHR10954">
    <property type="entry name" value="RIBONUCLEASE H2 SUBUNIT A"/>
    <property type="match status" value="1"/>
</dbReference>
<dbReference type="Proteomes" id="UP001596143">
    <property type="component" value="Unassembled WGS sequence"/>
</dbReference>
<proteinExistence type="inferred from homology"/>
<dbReference type="HAMAP" id="MF_00052_B">
    <property type="entry name" value="RNase_HII_B"/>
    <property type="match status" value="1"/>
</dbReference>
<dbReference type="CDD" id="cd07182">
    <property type="entry name" value="RNase_HII_bacteria_HII_like"/>
    <property type="match status" value="1"/>
</dbReference>
<dbReference type="InterPro" id="IPR001352">
    <property type="entry name" value="RNase_HII/HIII"/>
</dbReference>
<dbReference type="PANTHER" id="PTHR10954:SF18">
    <property type="entry name" value="RIBONUCLEASE HII"/>
    <property type="match status" value="1"/>
</dbReference>
<evidence type="ECO:0000313" key="20">
    <source>
        <dbReference type="Proteomes" id="UP001596143"/>
    </source>
</evidence>
<feature type="binding site" evidence="14 15">
    <location>
        <position position="172"/>
    </location>
    <ligand>
        <name>a divalent metal cation</name>
        <dbReference type="ChEBI" id="CHEBI:60240"/>
    </ligand>
</feature>
<evidence type="ECO:0000256" key="5">
    <source>
        <dbReference type="ARBA" id="ARBA00007383"/>
    </source>
</evidence>
<comment type="cofactor">
    <cofactor evidence="14 15">
        <name>Mn(2+)</name>
        <dbReference type="ChEBI" id="CHEBI:29035"/>
    </cofactor>
    <cofactor evidence="14 15">
        <name>Mg(2+)</name>
        <dbReference type="ChEBI" id="CHEBI:18420"/>
    </cofactor>
    <text evidence="14 15">Manganese or magnesium. Binds 1 divalent metal ion per monomer in the absence of substrate. May bind a second metal ion after substrate binding.</text>
</comment>
<feature type="domain" description="RNase H type-2" evidence="18">
    <location>
        <begin position="74"/>
        <end position="256"/>
    </location>
</feature>
<accession>A0ABW0U5L2</accession>
<dbReference type="SUPFAM" id="SSF53098">
    <property type="entry name" value="Ribonuclease H-like"/>
    <property type="match status" value="1"/>
</dbReference>
<feature type="coiled-coil region" evidence="17">
    <location>
        <begin position="34"/>
        <end position="61"/>
    </location>
</feature>
<evidence type="ECO:0000259" key="18">
    <source>
        <dbReference type="PROSITE" id="PS51975"/>
    </source>
</evidence>
<dbReference type="InterPro" id="IPR024567">
    <property type="entry name" value="RNase_HII/HIII_dom"/>
</dbReference>
<evidence type="ECO:0000256" key="16">
    <source>
        <dbReference type="RuleBase" id="RU003515"/>
    </source>
</evidence>
<name>A0ABW0U5L2_9BACI</name>
<comment type="function">
    <text evidence="3 14 16">Endonuclease that specifically degrades the RNA of RNA-DNA hybrids.</text>
</comment>
<comment type="caution">
    <text evidence="19">The sequence shown here is derived from an EMBL/GenBank/DDBJ whole genome shotgun (WGS) entry which is preliminary data.</text>
</comment>
<evidence type="ECO:0000256" key="3">
    <source>
        <dbReference type="ARBA" id="ARBA00004065"/>
    </source>
</evidence>
<evidence type="ECO:0000256" key="1">
    <source>
        <dbReference type="ARBA" id="ARBA00000077"/>
    </source>
</evidence>
<dbReference type="GO" id="GO:0004523">
    <property type="term" value="F:RNA-DNA hybrid ribonuclease activity"/>
    <property type="evidence" value="ECO:0007669"/>
    <property type="project" value="UniProtKB-EC"/>
</dbReference>
<dbReference type="EMBL" id="JBHSPF010000018">
    <property type="protein sequence ID" value="MFC5628064.1"/>
    <property type="molecule type" value="Genomic_DNA"/>
</dbReference>
<gene>
    <name evidence="14" type="primary">rnhB</name>
    <name evidence="19" type="ORF">ACFPTR_04045</name>
</gene>
<comment type="cofactor">
    <cofactor evidence="2">
        <name>Mg(2+)</name>
        <dbReference type="ChEBI" id="CHEBI:18420"/>
    </cofactor>
</comment>
<evidence type="ECO:0000256" key="12">
    <source>
        <dbReference type="ARBA" id="ARBA00022801"/>
    </source>
</evidence>
<dbReference type="InterPro" id="IPR022898">
    <property type="entry name" value="RNase_HII"/>
</dbReference>
<dbReference type="RefSeq" id="WP_377901869.1">
    <property type="nucleotide sequence ID" value="NZ_JBHSPF010000018.1"/>
</dbReference>
<keyword evidence="11 14" id="KW-0255">Endonuclease</keyword>
<sequence>MKKSSTYTISDIKRYLQHDEVDDTFLQMLRKDKRKGVIRLLEQYERKKARLKAQIEAYDQLFIYEKEWKRKGYEWIAGLDEAGRGPLAGPVTAAAVILPENIRFPGLTDSKQLSKAARHTYEKEIKKHAIAYHVTHVSAQDIDDMNIYEATKVAMRKAVAGLHVAPDLLFIDALTLDVPIKQLSLTKGDCVSASIAAASILAKVERDRYMETLALRYPHYGFEKHKGYGTKEHLEALRTYGPTEEHRTSFAPVQSL</sequence>
<evidence type="ECO:0000256" key="17">
    <source>
        <dbReference type="SAM" id="Coils"/>
    </source>
</evidence>
<organism evidence="19 20">
    <name type="scientific">Aliibacillus thermotolerans</name>
    <dbReference type="NCBI Taxonomy" id="1834418"/>
    <lineage>
        <taxon>Bacteria</taxon>
        <taxon>Bacillati</taxon>
        <taxon>Bacillota</taxon>
        <taxon>Bacilli</taxon>
        <taxon>Bacillales</taxon>
        <taxon>Bacillaceae</taxon>
        <taxon>Aliibacillus</taxon>
    </lineage>
</organism>
<evidence type="ECO:0000256" key="14">
    <source>
        <dbReference type="HAMAP-Rule" id="MF_00052"/>
    </source>
</evidence>